<dbReference type="NCBIfam" id="TIGR00715">
    <property type="entry name" value="precor6x_red"/>
    <property type="match status" value="1"/>
</dbReference>
<dbReference type="UniPathway" id="UPA00148"/>
<evidence type="ECO:0000256" key="3">
    <source>
        <dbReference type="ARBA" id="ARBA00023002"/>
    </source>
</evidence>
<dbReference type="Proteomes" id="UP000192455">
    <property type="component" value="Unassembled WGS sequence"/>
</dbReference>
<keyword evidence="5" id="KW-1185">Reference proteome</keyword>
<comment type="pathway">
    <text evidence="1">Cofactor biosynthesis; adenosylcobalamin biosynthesis.</text>
</comment>
<proteinExistence type="predicted"/>
<dbReference type="RefSeq" id="WP_076646694.1">
    <property type="nucleotide sequence ID" value="NZ_FTPS01000001.1"/>
</dbReference>
<evidence type="ECO:0000256" key="2">
    <source>
        <dbReference type="ARBA" id="ARBA00022573"/>
    </source>
</evidence>
<name>A0A1R3WEE8_9RHOB</name>
<keyword evidence="2" id="KW-0169">Cobalamin biosynthesis</keyword>
<dbReference type="PROSITE" id="PS51014">
    <property type="entry name" value="COBK_CBIJ"/>
    <property type="match status" value="1"/>
</dbReference>
<dbReference type="AlphaFoldDB" id="A0A1R3WEE8"/>
<organism evidence="4 5">
    <name type="scientific">Pontibaca methylaminivorans</name>
    <dbReference type="NCBI Taxonomy" id="515897"/>
    <lineage>
        <taxon>Bacteria</taxon>
        <taxon>Pseudomonadati</taxon>
        <taxon>Pseudomonadota</taxon>
        <taxon>Alphaproteobacteria</taxon>
        <taxon>Rhodobacterales</taxon>
        <taxon>Roseobacteraceae</taxon>
        <taxon>Pontibaca</taxon>
    </lineage>
</organism>
<reference evidence="4" key="1">
    <citation type="submission" date="2017-01" db="EMBL/GenBank/DDBJ databases">
        <authorList>
            <person name="Mah S.A."/>
            <person name="Swanson W.J."/>
            <person name="Moy G.W."/>
            <person name="Vacquier V.D."/>
        </authorList>
    </citation>
    <scope>NUCLEOTIDE SEQUENCE [LARGE SCALE GENOMIC DNA]</scope>
    <source>
        <strain evidence="4">DSM 21219</strain>
    </source>
</reference>
<dbReference type="OrthoDB" id="5183775at2"/>
<protein>
    <submittedName>
        <fullName evidence="4">Precorrin-6A reductase</fullName>
    </submittedName>
</protein>
<dbReference type="EMBL" id="FTPS01000001">
    <property type="protein sequence ID" value="SIT75539.1"/>
    <property type="molecule type" value="Genomic_DNA"/>
</dbReference>
<dbReference type="PANTHER" id="PTHR36925">
    <property type="entry name" value="COBALT-PRECORRIN-6A REDUCTASE"/>
    <property type="match status" value="1"/>
</dbReference>
<dbReference type="PANTHER" id="PTHR36925:SF1">
    <property type="entry name" value="COBALT-PRECORRIN-6A REDUCTASE"/>
    <property type="match status" value="1"/>
</dbReference>
<dbReference type="Pfam" id="PF02571">
    <property type="entry name" value="CbiJ"/>
    <property type="match status" value="1"/>
</dbReference>
<dbReference type="STRING" id="515897.SAMN05421849_0344"/>
<keyword evidence="3" id="KW-0560">Oxidoreductase</keyword>
<dbReference type="NCBIfam" id="NF005968">
    <property type="entry name" value="PRK08057.1-2"/>
    <property type="match status" value="1"/>
</dbReference>
<dbReference type="GO" id="GO:0009236">
    <property type="term" value="P:cobalamin biosynthetic process"/>
    <property type="evidence" value="ECO:0007669"/>
    <property type="project" value="UniProtKB-UniPathway"/>
</dbReference>
<gene>
    <name evidence="4" type="ORF">SAMN05421849_0344</name>
</gene>
<evidence type="ECO:0000313" key="5">
    <source>
        <dbReference type="Proteomes" id="UP000192455"/>
    </source>
</evidence>
<evidence type="ECO:0000313" key="4">
    <source>
        <dbReference type="EMBL" id="SIT75539.1"/>
    </source>
</evidence>
<sequence length="247" mass="25882">MRKTLILGGTTEASRLAAAMADAGLPAVLSYAGCTRSPRGQPVPVRTGGFGGIGGLARYLREAGIARVIDATHPFAAEISRNAVAACTMTDTPLLAFERPPWRAGAGDDWREVPDLAAAAAALPPQPTRVFLAIGRQHLDAFRGRAQHHYLLRLVDPPEGALPLPDCTVEVARGPFDTAADRALLMRHRINLVVAKNAGGEGARAKLAAARALGLPVIMVARPALPARRVAGTLADVLGWLHADLGV</sequence>
<accession>A0A1R3WEE8</accession>
<evidence type="ECO:0000256" key="1">
    <source>
        <dbReference type="ARBA" id="ARBA00004953"/>
    </source>
</evidence>
<dbReference type="InterPro" id="IPR003723">
    <property type="entry name" value="Precorrin-6x_reduct"/>
</dbReference>
<dbReference type="GO" id="GO:0016994">
    <property type="term" value="F:precorrin-6A reductase activity"/>
    <property type="evidence" value="ECO:0007669"/>
    <property type="project" value="InterPro"/>
</dbReference>